<comment type="caution">
    <text evidence="1">The sequence shown here is derived from an EMBL/GenBank/DDBJ whole genome shotgun (WGS) entry which is preliminary data.</text>
</comment>
<reference evidence="1" key="1">
    <citation type="submission" date="2023-04" db="EMBL/GenBank/DDBJ databases">
        <title>Uncovering the Secrets of Slow-Growing Bacteria in Tropical Savanna Soil through Cultivation and Genomic Analysis.</title>
        <authorList>
            <person name="Goncalves O.S."/>
            <person name="Santana M.F."/>
        </authorList>
    </citation>
    <scope>NUCLEOTIDE SEQUENCE</scope>
    <source>
        <strain evidence="1">ANTI</strain>
    </source>
</reference>
<dbReference type="EMBL" id="JARVWT010000002">
    <property type="protein sequence ID" value="MDH2330462.1"/>
    <property type="molecule type" value="Genomic_DNA"/>
</dbReference>
<gene>
    <name evidence="1" type="ORF">QDS18_06255</name>
</gene>
<proteinExistence type="predicted"/>
<sequence length="85" mass="9777">MINEIRNVIFDVDPNHLSDSMQENPRDERMWVVAPYSGQAQIYAPSKQGKHKGYHRIKCEIWIPEDAIKGNDILGDFRAFATECA</sequence>
<protein>
    <submittedName>
        <fullName evidence="1">Uncharacterized protein</fullName>
    </submittedName>
</protein>
<organism evidence="1 2">
    <name type="scientific">Paenibacillus polymyxa</name>
    <name type="common">Bacillus polymyxa</name>
    <dbReference type="NCBI Taxonomy" id="1406"/>
    <lineage>
        <taxon>Bacteria</taxon>
        <taxon>Bacillati</taxon>
        <taxon>Bacillota</taxon>
        <taxon>Bacilli</taxon>
        <taxon>Bacillales</taxon>
        <taxon>Paenibacillaceae</taxon>
        <taxon>Paenibacillus</taxon>
    </lineage>
</organism>
<name>A0AAP3ZVH0_PAEPO</name>
<accession>A0AAP3ZVH0</accession>
<evidence type="ECO:0000313" key="1">
    <source>
        <dbReference type="EMBL" id="MDH2330462.1"/>
    </source>
</evidence>
<evidence type="ECO:0000313" key="2">
    <source>
        <dbReference type="Proteomes" id="UP001229409"/>
    </source>
</evidence>
<dbReference type="AlphaFoldDB" id="A0AAP3ZVH0"/>
<dbReference type="RefSeq" id="WP_279832249.1">
    <property type="nucleotide sequence ID" value="NZ_JARVWT010000002.1"/>
</dbReference>
<dbReference type="Proteomes" id="UP001229409">
    <property type="component" value="Unassembled WGS sequence"/>
</dbReference>